<dbReference type="SUPFAM" id="SSF47240">
    <property type="entry name" value="Ferritin-like"/>
    <property type="match status" value="1"/>
</dbReference>
<evidence type="ECO:0000256" key="2">
    <source>
        <dbReference type="ARBA" id="ARBA00022434"/>
    </source>
</evidence>
<dbReference type="CDD" id="cd01056">
    <property type="entry name" value="Euk_Ferritin"/>
    <property type="match status" value="1"/>
</dbReference>
<dbReference type="Proteomes" id="UP000749559">
    <property type="component" value="Unassembled WGS sequence"/>
</dbReference>
<keyword evidence="2 9" id="KW-0409">Iron storage</keyword>
<dbReference type="GO" id="GO:0005737">
    <property type="term" value="C:cytoplasm"/>
    <property type="evidence" value="ECO:0007669"/>
    <property type="project" value="TreeGrafter"/>
</dbReference>
<dbReference type="GO" id="GO:0006826">
    <property type="term" value="P:iron ion transport"/>
    <property type="evidence" value="ECO:0007669"/>
    <property type="project" value="InterPro"/>
</dbReference>
<dbReference type="EC" id="1.16.3.1" evidence="9"/>
<reference evidence="10" key="1">
    <citation type="submission" date="2022-03" db="EMBL/GenBank/DDBJ databases">
        <authorList>
            <person name="Martin C."/>
        </authorList>
    </citation>
    <scope>NUCLEOTIDE SEQUENCE</scope>
</reference>
<evidence type="ECO:0000256" key="9">
    <source>
        <dbReference type="RuleBase" id="RU361145"/>
    </source>
</evidence>
<evidence type="ECO:0000256" key="4">
    <source>
        <dbReference type="ARBA" id="ARBA00023002"/>
    </source>
</evidence>
<evidence type="ECO:0000256" key="1">
    <source>
        <dbReference type="ARBA" id="ARBA00007513"/>
    </source>
</evidence>
<dbReference type="GO" id="GO:0004322">
    <property type="term" value="F:ferroxidase activity"/>
    <property type="evidence" value="ECO:0007669"/>
    <property type="project" value="UniProtKB-EC"/>
</dbReference>
<feature type="binding site" evidence="8">
    <location>
        <position position="87"/>
    </location>
    <ligand>
        <name>Fe cation</name>
        <dbReference type="ChEBI" id="CHEBI:24875"/>
        <label>1</label>
    </ligand>
</feature>
<dbReference type="InterPro" id="IPR008331">
    <property type="entry name" value="Ferritin_DPS_dom"/>
</dbReference>
<gene>
    <name evidence="10" type="ORF">OFUS_LOCUS18450</name>
</gene>
<keyword evidence="5 8" id="KW-0408">Iron</keyword>
<protein>
    <recommendedName>
        <fullName evidence="9">Ferritin</fullName>
        <ecNumber evidence="9">1.16.3.1</ecNumber>
    </recommendedName>
</protein>
<evidence type="ECO:0000256" key="8">
    <source>
        <dbReference type="PIRSR" id="PIRSR601519-1"/>
    </source>
</evidence>
<comment type="catalytic activity">
    <reaction evidence="7 9">
        <text>4 Fe(2+) + O2 + 4 H(+) = 4 Fe(3+) + 2 H2O</text>
        <dbReference type="Rhea" id="RHEA:11148"/>
        <dbReference type="ChEBI" id="CHEBI:15377"/>
        <dbReference type="ChEBI" id="CHEBI:15378"/>
        <dbReference type="ChEBI" id="CHEBI:15379"/>
        <dbReference type="ChEBI" id="CHEBI:29033"/>
        <dbReference type="ChEBI" id="CHEBI:29034"/>
        <dbReference type="EC" id="1.16.3.1"/>
    </reaction>
</comment>
<dbReference type="Pfam" id="PF00210">
    <property type="entry name" value="Ferritin"/>
    <property type="match status" value="1"/>
</dbReference>
<evidence type="ECO:0000256" key="3">
    <source>
        <dbReference type="ARBA" id="ARBA00022723"/>
    </source>
</evidence>
<comment type="similarity">
    <text evidence="1 9">Belongs to the ferritin family.</text>
</comment>
<dbReference type="EMBL" id="CAIIXF020000009">
    <property type="protein sequence ID" value="CAH1793624.1"/>
    <property type="molecule type" value="Genomic_DNA"/>
</dbReference>
<dbReference type="InterPro" id="IPR009040">
    <property type="entry name" value="Ferritin-like_diiron"/>
</dbReference>
<dbReference type="AlphaFoldDB" id="A0A8J1UKQ9"/>
<evidence type="ECO:0000256" key="7">
    <source>
        <dbReference type="ARBA" id="ARBA00047990"/>
    </source>
</evidence>
<sequence>MYTILLGLTGVLSVASGADFTITEECEDRSSEIRQSFHIDTEKILNRCYKLLLTHSYEYGSIQNFFDQADVALPGLEFEFSHASSTESKDAATLQAYITQRGGCVSYPAIQGPSTTNWQDPLFALERALSNAKEVLQCYNDVYTKAKETNDGGTTGYIERLLNDRIEIVKKMGGHVTNAKRNGPDGIGVFLLDKFEKWNFGPAPHG</sequence>
<keyword evidence="11" id="KW-1185">Reference proteome</keyword>
<evidence type="ECO:0000313" key="11">
    <source>
        <dbReference type="Proteomes" id="UP000749559"/>
    </source>
</evidence>
<keyword evidence="4 9" id="KW-0560">Oxidoreductase</keyword>
<comment type="function">
    <text evidence="9">Stores iron in a soluble, non-toxic, readily available form. Important for iron homeostasis. Iron is taken up in the ferrous form and deposited as ferric hydroxides after oxidation.</text>
</comment>
<dbReference type="InterPro" id="IPR012347">
    <property type="entry name" value="Ferritin-like"/>
</dbReference>
<accession>A0A8J1UKQ9</accession>
<evidence type="ECO:0000313" key="10">
    <source>
        <dbReference type="EMBL" id="CAH1793624.1"/>
    </source>
</evidence>
<dbReference type="GO" id="GO:0006879">
    <property type="term" value="P:intracellular iron ion homeostasis"/>
    <property type="evidence" value="ECO:0007669"/>
    <property type="project" value="UniProtKB-KW"/>
</dbReference>
<dbReference type="GO" id="GO:0008198">
    <property type="term" value="F:ferrous iron binding"/>
    <property type="evidence" value="ECO:0007669"/>
    <property type="project" value="TreeGrafter"/>
</dbReference>
<evidence type="ECO:0000256" key="6">
    <source>
        <dbReference type="ARBA" id="ARBA00025111"/>
    </source>
</evidence>
<evidence type="ECO:0000256" key="5">
    <source>
        <dbReference type="ARBA" id="ARBA00023004"/>
    </source>
</evidence>
<proteinExistence type="inferred from homology"/>
<dbReference type="GO" id="GO:0008199">
    <property type="term" value="F:ferric iron binding"/>
    <property type="evidence" value="ECO:0007669"/>
    <property type="project" value="InterPro"/>
</dbReference>
<dbReference type="PANTHER" id="PTHR11431:SF75">
    <property type="entry name" value="FERRITIN"/>
    <property type="match status" value="1"/>
</dbReference>
<keyword evidence="3 8" id="KW-0479">Metal-binding</keyword>
<dbReference type="PANTHER" id="PTHR11431">
    <property type="entry name" value="FERRITIN"/>
    <property type="match status" value="1"/>
</dbReference>
<comment type="caution">
    <text evidence="10">The sequence shown here is derived from an EMBL/GenBank/DDBJ whole genome shotgun (WGS) entry which is preliminary data.</text>
</comment>
<dbReference type="InterPro" id="IPR009078">
    <property type="entry name" value="Ferritin-like_SF"/>
</dbReference>
<comment type="function">
    <text evidence="6">Stores iron in a soluble, non-toxic, readily available form. Important for iron homeostasis. Has ferroxidase activity. Iron is taken up in the ferrous form and deposited as ferric hydroxides after oxidation.</text>
</comment>
<name>A0A8J1UKQ9_OWEFU</name>
<organism evidence="10 11">
    <name type="scientific">Owenia fusiformis</name>
    <name type="common">Polychaete worm</name>
    <dbReference type="NCBI Taxonomy" id="6347"/>
    <lineage>
        <taxon>Eukaryota</taxon>
        <taxon>Metazoa</taxon>
        <taxon>Spiralia</taxon>
        <taxon>Lophotrochozoa</taxon>
        <taxon>Annelida</taxon>
        <taxon>Polychaeta</taxon>
        <taxon>Sedentaria</taxon>
        <taxon>Canalipalpata</taxon>
        <taxon>Sabellida</taxon>
        <taxon>Oweniida</taxon>
        <taxon>Oweniidae</taxon>
        <taxon>Owenia</taxon>
    </lineage>
</organism>
<dbReference type="InterPro" id="IPR001519">
    <property type="entry name" value="Ferritin"/>
</dbReference>
<dbReference type="PROSITE" id="PS50905">
    <property type="entry name" value="FERRITIN_LIKE"/>
    <property type="match status" value="1"/>
</dbReference>
<dbReference type="Gene3D" id="1.20.1260.10">
    <property type="match status" value="1"/>
</dbReference>